<feature type="non-terminal residue" evidence="2">
    <location>
        <position position="1"/>
    </location>
</feature>
<accession>X1F528</accession>
<evidence type="ECO:0000313" key="2">
    <source>
        <dbReference type="EMBL" id="GAH15903.1"/>
    </source>
</evidence>
<dbReference type="SUPFAM" id="SSF51412">
    <property type="entry name" value="Inosine monophosphate dehydrogenase (IMPDH)"/>
    <property type="match status" value="1"/>
</dbReference>
<gene>
    <name evidence="2" type="ORF">S01H4_60379</name>
</gene>
<dbReference type="InterPro" id="IPR013785">
    <property type="entry name" value="Aldolase_TIM"/>
</dbReference>
<dbReference type="InterPro" id="IPR049489">
    <property type="entry name" value="FabD-like_helical_ins"/>
</dbReference>
<name>X1F528_9ZZZZ</name>
<evidence type="ECO:0000259" key="1">
    <source>
        <dbReference type="Pfam" id="PF21607"/>
    </source>
</evidence>
<dbReference type="PANTHER" id="PTHR32332">
    <property type="entry name" value="2-NITROPROPANE DIOXYGENASE"/>
    <property type="match status" value="1"/>
</dbReference>
<dbReference type="EMBL" id="BART01035594">
    <property type="protein sequence ID" value="GAH15903.1"/>
    <property type="molecule type" value="Genomic_DNA"/>
</dbReference>
<protein>
    <recommendedName>
        <fullName evidence="1">[Acyl-carrier-protein] S-malonyltransferase-like inserted helical domain-containing protein</fullName>
    </recommendedName>
</protein>
<dbReference type="PANTHER" id="PTHR32332:SF20">
    <property type="entry name" value="2-NITROPROPANE DIOXYGENASE-LIKE PROTEIN"/>
    <property type="match status" value="1"/>
</dbReference>
<dbReference type="AlphaFoldDB" id="X1F528"/>
<organism evidence="2">
    <name type="scientific">marine sediment metagenome</name>
    <dbReference type="NCBI Taxonomy" id="412755"/>
    <lineage>
        <taxon>unclassified sequences</taxon>
        <taxon>metagenomes</taxon>
        <taxon>ecological metagenomes</taxon>
    </lineage>
</organism>
<proteinExistence type="predicted"/>
<dbReference type="Gene3D" id="3.20.20.70">
    <property type="entry name" value="Aldolase class I"/>
    <property type="match status" value="1"/>
</dbReference>
<sequence>ASISAAFNLGASYVLVGSVHQACPESGLHQKAKDLLGQVGIADTMMTPSADMFEIGGRVQVVKKGSMMGVRGNRLWEIYSTYDSIDDIPEELKTNIEKTIFRDSLEHIWGITQEFFSRVDPKELERANQGGKYKMALIFRWYLGNSSKWALTGDPDRVLDYQIWCGPAMGSVQ</sequence>
<feature type="domain" description="[Acyl-carrier-protein] S-malonyltransferase-like inserted helical" evidence="1">
    <location>
        <begin position="82"/>
        <end position="161"/>
    </location>
</feature>
<dbReference type="Pfam" id="PF21607">
    <property type="entry name" value="FabD_helical_ins"/>
    <property type="match status" value="1"/>
</dbReference>
<reference evidence="2" key="1">
    <citation type="journal article" date="2014" name="Front. Microbiol.">
        <title>High frequency of phylogenetically diverse reductive dehalogenase-homologous genes in deep subseafloor sedimentary metagenomes.</title>
        <authorList>
            <person name="Kawai M."/>
            <person name="Futagami T."/>
            <person name="Toyoda A."/>
            <person name="Takaki Y."/>
            <person name="Nishi S."/>
            <person name="Hori S."/>
            <person name="Arai W."/>
            <person name="Tsubouchi T."/>
            <person name="Morono Y."/>
            <person name="Uchiyama I."/>
            <person name="Ito T."/>
            <person name="Fujiyama A."/>
            <person name="Inagaki F."/>
            <person name="Takami H."/>
        </authorList>
    </citation>
    <scope>NUCLEOTIDE SEQUENCE</scope>
    <source>
        <strain evidence="2">Expedition CK06-06</strain>
    </source>
</reference>
<comment type="caution">
    <text evidence="2">The sequence shown here is derived from an EMBL/GenBank/DDBJ whole genome shotgun (WGS) entry which is preliminary data.</text>
</comment>